<reference evidence="1" key="1">
    <citation type="submission" date="2023-05" db="EMBL/GenBank/DDBJ databases">
        <authorList>
            <consortium name="ELIXIR-Norway"/>
        </authorList>
    </citation>
    <scope>NUCLEOTIDE SEQUENCE</scope>
</reference>
<evidence type="ECO:0000313" key="2">
    <source>
        <dbReference type="Proteomes" id="UP001162501"/>
    </source>
</evidence>
<evidence type="ECO:0000313" key="1">
    <source>
        <dbReference type="EMBL" id="CAM9624990.1"/>
    </source>
</evidence>
<gene>
    <name evidence="1" type="ORF">MRATA1EN22A_LOCUS5144</name>
</gene>
<name>A0AC59YF82_RANTA</name>
<dbReference type="EMBL" id="OX596098">
    <property type="protein sequence ID" value="CAM9624990.1"/>
    <property type="molecule type" value="Genomic_DNA"/>
</dbReference>
<dbReference type="Proteomes" id="UP001162501">
    <property type="component" value="Chromosome 14"/>
</dbReference>
<organism evidence="1 2">
    <name type="scientific">Rangifer tarandus platyrhynchus</name>
    <name type="common">Svalbard reindeer</name>
    <dbReference type="NCBI Taxonomy" id="3082113"/>
    <lineage>
        <taxon>Eukaryota</taxon>
        <taxon>Metazoa</taxon>
        <taxon>Chordata</taxon>
        <taxon>Craniata</taxon>
        <taxon>Vertebrata</taxon>
        <taxon>Euteleostomi</taxon>
        <taxon>Mammalia</taxon>
        <taxon>Eutheria</taxon>
        <taxon>Laurasiatheria</taxon>
        <taxon>Artiodactyla</taxon>
        <taxon>Ruminantia</taxon>
        <taxon>Pecora</taxon>
        <taxon>Cervidae</taxon>
        <taxon>Odocoileinae</taxon>
        <taxon>Rangifer</taxon>
    </lineage>
</organism>
<accession>A0AC59YF82</accession>
<protein>
    <submittedName>
        <fullName evidence="1">Uncharacterized protein</fullName>
    </submittedName>
</protein>
<proteinExistence type="predicted"/>
<sequence length="121" mass="14233">MNEKYFFLNIFPFAEGTKVSYQHLLFSWVKTGQPTGSHWILRTFNVFIHPYSFLHHPSSFPPQWVAGRTLKHSLSITSFSFHFEYMLFCCPDSQMSSLFSWDSSSYAIRPELFQSTKTVYP</sequence>
<reference evidence="1" key="2">
    <citation type="submission" date="2025-03" db="EMBL/GenBank/DDBJ databases">
        <authorList>
            <consortium name="ELIXIR-Norway"/>
            <consortium name="Elixir Norway"/>
        </authorList>
    </citation>
    <scope>NUCLEOTIDE SEQUENCE</scope>
</reference>